<reference evidence="1" key="1">
    <citation type="submission" date="2018-04" db="EMBL/GenBank/DDBJ databases">
        <title>Whole genome sequencing of Hypsizygus marmoreus.</title>
        <authorList>
            <person name="Choi I.-G."/>
            <person name="Min B."/>
            <person name="Kim J.-G."/>
            <person name="Kim S."/>
            <person name="Oh Y.-L."/>
            <person name="Kong W.-S."/>
            <person name="Park H."/>
            <person name="Jeong J."/>
            <person name="Song E.-S."/>
        </authorList>
    </citation>
    <scope>NUCLEOTIDE SEQUENCE [LARGE SCALE GENOMIC DNA]</scope>
    <source>
        <strain evidence="1">51987-8</strain>
    </source>
</reference>
<accession>A0A369J5A5</accession>
<dbReference type="EMBL" id="LUEZ02000124">
    <property type="protein sequence ID" value="RDB16582.1"/>
    <property type="molecule type" value="Genomic_DNA"/>
</dbReference>
<proteinExistence type="predicted"/>
<organism evidence="1 2">
    <name type="scientific">Hypsizygus marmoreus</name>
    <name type="common">White beech mushroom</name>
    <name type="synonym">Agaricus marmoreus</name>
    <dbReference type="NCBI Taxonomy" id="39966"/>
    <lineage>
        <taxon>Eukaryota</taxon>
        <taxon>Fungi</taxon>
        <taxon>Dikarya</taxon>
        <taxon>Basidiomycota</taxon>
        <taxon>Agaricomycotina</taxon>
        <taxon>Agaricomycetes</taxon>
        <taxon>Agaricomycetidae</taxon>
        <taxon>Agaricales</taxon>
        <taxon>Tricholomatineae</taxon>
        <taxon>Lyophyllaceae</taxon>
        <taxon>Hypsizygus</taxon>
    </lineage>
</organism>
<dbReference type="InParanoid" id="A0A369J5A5"/>
<dbReference type="AlphaFoldDB" id="A0A369J5A5"/>
<protein>
    <submittedName>
        <fullName evidence="1">Uncharacterized protein</fullName>
    </submittedName>
</protein>
<dbReference type="Proteomes" id="UP000076154">
    <property type="component" value="Unassembled WGS sequence"/>
</dbReference>
<comment type="caution">
    <text evidence="1">The sequence shown here is derived from an EMBL/GenBank/DDBJ whole genome shotgun (WGS) entry which is preliminary data.</text>
</comment>
<evidence type="ECO:0000313" key="1">
    <source>
        <dbReference type="EMBL" id="RDB16582.1"/>
    </source>
</evidence>
<evidence type="ECO:0000313" key="2">
    <source>
        <dbReference type="Proteomes" id="UP000076154"/>
    </source>
</evidence>
<sequence>MMGEQLCAAPLMVAVGETSTRTHATLRLVAFQPDTRNVQRTSLCHPRQRLENLAHKRTAAAAAVRYDEQFLSRTASCLSSHLRREISLGANSSPTDRRVERCTLVSCSVS</sequence>
<keyword evidence="2" id="KW-1185">Reference proteome</keyword>
<name>A0A369J5A5_HYPMA</name>
<gene>
    <name evidence="1" type="ORF">Hypma_002748</name>
</gene>